<dbReference type="RefSeq" id="WP_377351464.1">
    <property type="nucleotide sequence ID" value="NZ_JBHLTP010000022.1"/>
</dbReference>
<dbReference type="Proteomes" id="UP001589836">
    <property type="component" value="Unassembled WGS sequence"/>
</dbReference>
<proteinExistence type="predicted"/>
<keyword evidence="2" id="KW-1185">Reference proteome</keyword>
<evidence type="ECO:0008006" key="3">
    <source>
        <dbReference type="Google" id="ProtNLM"/>
    </source>
</evidence>
<evidence type="ECO:0000313" key="1">
    <source>
        <dbReference type="EMBL" id="MFC0525775.1"/>
    </source>
</evidence>
<accession>A0ABV6LTP2</accession>
<name>A0ABV6LTP2_9BACI</name>
<evidence type="ECO:0000313" key="2">
    <source>
        <dbReference type="Proteomes" id="UP001589836"/>
    </source>
</evidence>
<dbReference type="EMBL" id="JBHLTP010000022">
    <property type="protein sequence ID" value="MFC0525775.1"/>
    <property type="molecule type" value="Genomic_DNA"/>
</dbReference>
<protein>
    <recommendedName>
        <fullName evidence="3">Tail assembly chaperone</fullName>
    </recommendedName>
</protein>
<sequence>MAKFEKITLKDREIVETEEGDFEERFLNERHYPAAITNYGLNIGEKMGLLEGSNLTDLLKLANLEKLQSDISRNFISEESMEASDEIDIVKYLKVIYIALIGINKNLQLSFDEFTEKYHDTTPTIMQTYTRLVMASLSVKQNKFAEGLQKSTKKK</sequence>
<organism evidence="1 2">
    <name type="scientific">Pontibacillus salicampi</name>
    <dbReference type="NCBI Taxonomy" id="1449801"/>
    <lineage>
        <taxon>Bacteria</taxon>
        <taxon>Bacillati</taxon>
        <taxon>Bacillota</taxon>
        <taxon>Bacilli</taxon>
        <taxon>Bacillales</taxon>
        <taxon>Bacillaceae</taxon>
        <taxon>Pontibacillus</taxon>
    </lineage>
</organism>
<gene>
    <name evidence="1" type="ORF">ACFFGV_19540</name>
</gene>
<comment type="caution">
    <text evidence="1">The sequence shown here is derived from an EMBL/GenBank/DDBJ whole genome shotgun (WGS) entry which is preliminary data.</text>
</comment>
<reference evidence="1 2" key="1">
    <citation type="submission" date="2024-09" db="EMBL/GenBank/DDBJ databases">
        <authorList>
            <person name="Sun Q."/>
            <person name="Mori K."/>
        </authorList>
    </citation>
    <scope>NUCLEOTIDE SEQUENCE [LARGE SCALE GENOMIC DNA]</scope>
    <source>
        <strain evidence="1 2">NCAIM B.02529</strain>
    </source>
</reference>